<dbReference type="Proteomes" id="UP000769766">
    <property type="component" value="Unassembled WGS sequence"/>
</dbReference>
<name>A0A932CPQ5_UNCTE</name>
<comment type="caution">
    <text evidence="2">The sequence shown here is derived from an EMBL/GenBank/DDBJ whole genome shotgun (WGS) entry which is preliminary data.</text>
</comment>
<evidence type="ECO:0000313" key="3">
    <source>
        <dbReference type="Proteomes" id="UP000769766"/>
    </source>
</evidence>
<reference evidence="2" key="1">
    <citation type="submission" date="2020-07" db="EMBL/GenBank/DDBJ databases">
        <title>Huge and variable diversity of episymbiotic CPR bacteria and DPANN archaea in groundwater ecosystems.</title>
        <authorList>
            <person name="He C.Y."/>
            <person name="Keren R."/>
            <person name="Whittaker M."/>
            <person name="Farag I.F."/>
            <person name="Doudna J."/>
            <person name="Cate J.H.D."/>
            <person name="Banfield J.F."/>
        </authorList>
    </citation>
    <scope>NUCLEOTIDE SEQUENCE</scope>
    <source>
        <strain evidence="2">NC_groundwater_672_Ag_B-0.1um_62_36</strain>
    </source>
</reference>
<dbReference type="InterPro" id="IPR032710">
    <property type="entry name" value="NTF2-like_dom_sf"/>
</dbReference>
<dbReference type="AlphaFoldDB" id="A0A932CPQ5"/>
<gene>
    <name evidence="2" type="ORF">HYY20_10155</name>
</gene>
<dbReference type="InterPro" id="IPR037401">
    <property type="entry name" value="SnoaL-like"/>
</dbReference>
<dbReference type="SUPFAM" id="SSF54427">
    <property type="entry name" value="NTF2-like"/>
    <property type="match status" value="1"/>
</dbReference>
<protein>
    <submittedName>
        <fullName evidence="2">Nuclear transport factor 2 family protein</fullName>
    </submittedName>
</protein>
<dbReference type="EMBL" id="JACPRF010000306">
    <property type="protein sequence ID" value="MBI2877233.1"/>
    <property type="molecule type" value="Genomic_DNA"/>
</dbReference>
<evidence type="ECO:0000313" key="2">
    <source>
        <dbReference type="EMBL" id="MBI2877233.1"/>
    </source>
</evidence>
<feature type="domain" description="SnoaL-like" evidence="1">
    <location>
        <begin position="51"/>
        <end position="174"/>
    </location>
</feature>
<dbReference type="Pfam" id="PF13474">
    <property type="entry name" value="SnoaL_3"/>
    <property type="match status" value="1"/>
</dbReference>
<organism evidence="2 3">
    <name type="scientific">Tectimicrobiota bacterium</name>
    <dbReference type="NCBI Taxonomy" id="2528274"/>
    <lineage>
        <taxon>Bacteria</taxon>
        <taxon>Pseudomonadati</taxon>
        <taxon>Nitrospinota/Tectimicrobiota group</taxon>
        <taxon>Candidatus Tectimicrobiota</taxon>
    </lineage>
</organism>
<evidence type="ECO:0000259" key="1">
    <source>
        <dbReference type="Pfam" id="PF13474"/>
    </source>
</evidence>
<sequence length="179" mass="20433">MNHQESRKRSQLGVIRAGWAVLLAVLVLSPAWAADKPKAKGGEKGSNEKQIREVVQQYQKGWLTLDLNLLESLWDKDYPKIIYVATELKEPLRGWEGVKKYYQDGVQYFAEVKKFDLKDLTVDVLGNTAYAFAPYRFEAVAKDKKEIKGDGQVSFILRKVGGKWRLIHYHESAPHADQA</sequence>
<accession>A0A932CPQ5</accession>
<dbReference type="Gene3D" id="3.10.450.50">
    <property type="match status" value="1"/>
</dbReference>
<proteinExistence type="predicted"/>